<dbReference type="RefSeq" id="WP_069004248.1">
    <property type="nucleotide sequence ID" value="NZ_LVJW01000003.1"/>
</dbReference>
<dbReference type="EMBL" id="LVJZ01000003">
    <property type="protein sequence ID" value="ODB96519.1"/>
    <property type="molecule type" value="Genomic_DNA"/>
</dbReference>
<dbReference type="STRING" id="1818881.A3196_06960"/>
<dbReference type="PANTHER" id="PTHR43542">
    <property type="entry name" value="METHYLTRANSFERASE"/>
    <property type="match status" value="1"/>
</dbReference>
<dbReference type="AlphaFoldDB" id="A0A1E2UP83"/>
<dbReference type="GO" id="GO:0052913">
    <property type="term" value="F:16S rRNA (guanine(966)-N(2))-methyltransferase activity"/>
    <property type="evidence" value="ECO:0007669"/>
    <property type="project" value="UniProtKB-EC"/>
</dbReference>
<gene>
    <name evidence="9" type="ORF">A3196_06960</name>
</gene>
<dbReference type="OrthoDB" id="9803017at2"/>
<evidence type="ECO:0000313" key="9">
    <source>
        <dbReference type="EMBL" id="ODB96519.1"/>
    </source>
</evidence>
<accession>A0A1E2UP83</accession>
<dbReference type="InterPro" id="IPR029063">
    <property type="entry name" value="SAM-dependent_MTases_sf"/>
</dbReference>
<keyword evidence="10" id="KW-1185">Reference proteome</keyword>
<keyword evidence="8" id="KW-0949">S-adenosyl-L-methionine</keyword>
<evidence type="ECO:0000313" key="10">
    <source>
        <dbReference type="Proteomes" id="UP000094849"/>
    </source>
</evidence>
<dbReference type="PROSITE" id="PS00092">
    <property type="entry name" value="N6_MTASE"/>
    <property type="match status" value="1"/>
</dbReference>
<dbReference type="Gene3D" id="3.40.50.150">
    <property type="entry name" value="Vaccinia Virus protein VP39"/>
    <property type="match status" value="1"/>
</dbReference>
<keyword evidence="5 8" id="KW-0489">Methyltransferase</keyword>
<dbReference type="SUPFAM" id="SSF53335">
    <property type="entry name" value="S-adenosyl-L-methionine-dependent methyltransferases"/>
    <property type="match status" value="1"/>
</dbReference>
<dbReference type="InterPro" id="IPR002052">
    <property type="entry name" value="DNA_methylase_N6_adenine_CS"/>
</dbReference>
<evidence type="ECO:0000256" key="3">
    <source>
        <dbReference type="ARBA" id="ARBA00012141"/>
    </source>
</evidence>
<sequence length="189" mass="20868">MANHSASQVRIIGGEHRGRKLPFAELPGLRPTGDRIRETLFNWLQPWISGARCLDLFAGSGSLGIEAASRGAGQVVMLDTANPVVRQLEENRKQLNLNQVSVIRADALQWLEQSPVPFDVVFLDPPFSADLLGPLCHKLNQGWLADNARIYMEDEVSRPLPVLPEGWQLLKEKRAGEVRYGLACAPLPG</sequence>
<dbReference type="Proteomes" id="UP000094849">
    <property type="component" value="Unassembled WGS sequence"/>
</dbReference>
<evidence type="ECO:0000256" key="4">
    <source>
        <dbReference type="ARBA" id="ARBA00013682"/>
    </source>
</evidence>
<dbReference type="NCBIfam" id="TIGR00095">
    <property type="entry name" value="16S rRNA (guanine(966)-N(2))-methyltransferase RsmD"/>
    <property type="match status" value="1"/>
</dbReference>
<keyword evidence="6 8" id="KW-0808">Transferase</keyword>
<dbReference type="InterPro" id="IPR004398">
    <property type="entry name" value="RNA_MeTrfase_RsmD"/>
</dbReference>
<comment type="function">
    <text evidence="1 8">Specifically methylates the guanine in position 966 of 16S rRNA in the assembled 30S particle.</text>
</comment>
<evidence type="ECO:0000256" key="5">
    <source>
        <dbReference type="ARBA" id="ARBA00022603"/>
    </source>
</evidence>
<proteinExistence type="inferred from homology"/>
<reference evidence="9 10" key="1">
    <citation type="submission" date="2016-03" db="EMBL/GenBank/DDBJ databases">
        <title>Chemosynthetic sulphur-oxidizing symbionts of marine invertebrate animals are capable of nitrogen fixation.</title>
        <authorList>
            <person name="Petersen J.M."/>
            <person name="Kemper A."/>
            <person name="Gruber-Vodicka H."/>
            <person name="Cardini U."/>
            <person name="Geest Mvander."/>
            <person name="Kleiner M."/>
            <person name="Bulgheresi S."/>
            <person name="Fussmann M."/>
            <person name="Herbold C."/>
            <person name="Seah B.K.B."/>
            <person name="Antony C.Paul."/>
            <person name="Liu D."/>
            <person name="Belitz A."/>
            <person name="Weber M."/>
        </authorList>
    </citation>
    <scope>NUCLEOTIDE SEQUENCE [LARGE SCALE GENOMIC DNA]</scope>
    <source>
        <strain evidence="9">G_D</strain>
    </source>
</reference>
<evidence type="ECO:0000256" key="2">
    <source>
        <dbReference type="ARBA" id="ARBA00005269"/>
    </source>
</evidence>
<dbReference type="CDD" id="cd02440">
    <property type="entry name" value="AdoMet_MTases"/>
    <property type="match status" value="1"/>
</dbReference>
<dbReference type="EC" id="2.1.1.171" evidence="3 8"/>
<dbReference type="Pfam" id="PF03602">
    <property type="entry name" value="Cons_hypoth95"/>
    <property type="match status" value="1"/>
</dbReference>
<name>A0A1E2UP83_9GAMM</name>
<comment type="caution">
    <text evidence="9">The sequence shown here is derived from an EMBL/GenBank/DDBJ whole genome shotgun (WGS) entry which is preliminary data.</text>
</comment>
<protein>
    <recommendedName>
        <fullName evidence="4 8">Ribosomal RNA small subunit methyltransferase D</fullName>
        <ecNumber evidence="3 8">2.1.1.171</ecNumber>
    </recommendedName>
</protein>
<organism evidence="9 10">
    <name type="scientific">Candidatus Thiodiazotropha endoloripes</name>
    <dbReference type="NCBI Taxonomy" id="1818881"/>
    <lineage>
        <taxon>Bacteria</taxon>
        <taxon>Pseudomonadati</taxon>
        <taxon>Pseudomonadota</taxon>
        <taxon>Gammaproteobacteria</taxon>
        <taxon>Chromatiales</taxon>
        <taxon>Sedimenticolaceae</taxon>
        <taxon>Candidatus Thiodiazotropha</taxon>
    </lineage>
</organism>
<evidence type="ECO:0000256" key="7">
    <source>
        <dbReference type="ARBA" id="ARBA00048326"/>
    </source>
</evidence>
<keyword evidence="8" id="KW-0698">rRNA processing</keyword>
<evidence type="ECO:0000256" key="8">
    <source>
        <dbReference type="PIRNR" id="PIRNR004553"/>
    </source>
</evidence>
<comment type="catalytic activity">
    <reaction evidence="7 8">
        <text>guanosine(966) in 16S rRNA + S-adenosyl-L-methionine = N(2)-methylguanosine(966) in 16S rRNA + S-adenosyl-L-homocysteine + H(+)</text>
        <dbReference type="Rhea" id="RHEA:23548"/>
        <dbReference type="Rhea" id="RHEA-COMP:10211"/>
        <dbReference type="Rhea" id="RHEA-COMP:10212"/>
        <dbReference type="ChEBI" id="CHEBI:15378"/>
        <dbReference type="ChEBI" id="CHEBI:57856"/>
        <dbReference type="ChEBI" id="CHEBI:59789"/>
        <dbReference type="ChEBI" id="CHEBI:74269"/>
        <dbReference type="ChEBI" id="CHEBI:74481"/>
        <dbReference type="EC" id="2.1.1.171"/>
    </reaction>
</comment>
<comment type="similarity">
    <text evidence="2 8">Belongs to the methyltransferase superfamily. RsmD family.</text>
</comment>
<dbReference type="PIRSF" id="PIRSF004553">
    <property type="entry name" value="CHP00095"/>
    <property type="match status" value="1"/>
</dbReference>
<evidence type="ECO:0000256" key="6">
    <source>
        <dbReference type="ARBA" id="ARBA00022679"/>
    </source>
</evidence>
<evidence type="ECO:0000256" key="1">
    <source>
        <dbReference type="ARBA" id="ARBA00002649"/>
    </source>
</evidence>
<dbReference type="GO" id="GO:0003676">
    <property type="term" value="F:nucleic acid binding"/>
    <property type="evidence" value="ECO:0007669"/>
    <property type="project" value="InterPro"/>
</dbReference>
<dbReference type="PANTHER" id="PTHR43542:SF1">
    <property type="entry name" value="METHYLTRANSFERASE"/>
    <property type="match status" value="1"/>
</dbReference>